<reference evidence="5 6" key="1">
    <citation type="submission" date="2016-04" db="EMBL/GenBank/DDBJ databases">
        <title>Complete Genome Sequence of Halotalea alkalilenta IHB B 13600.</title>
        <authorList>
            <person name="Swarnkar M.K."/>
            <person name="Sharma A."/>
            <person name="Kaushal K."/>
            <person name="Soni R."/>
            <person name="Rana S."/>
            <person name="Singh A.K."/>
            <person name="Gulati A."/>
        </authorList>
    </citation>
    <scope>NUCLEOTIDE SEQUENCE [LARGE SCALE GENOMIC DNA]</scope>
    <source>
        <strain evidence="5 6">IHB B 13600</strain>
    </source>
</reference>
<dbReference type="RefSeq" id="WP_064122537.1">
    <property type="nucleotide sequence ID" value="NZ_CP015243.1"/>
</dbReference>
<dbReference type="PANTHER" id="PTHR43490:SF99">
    <property type="entry name" value="SHORT-CHAIN DEHYDROGENASE_REDUCTASE"/>
    <property type="match status" value="1"/>
</dbReference>
<dbReference type="Proteomes" id="UP000077875">
    <property type="component" value="Chromosome"/>
</dbReference>
<comment type="similarity">
    <text evidence="1 4">Belongs to the short-chain dehydrogenases/reductases (SDR) family.</text>
</comment>
<gene>
    <name evidence="5" type="ORF">A5892_09095</name>
</gene>
<evidence type="ECO:0000256" key="4">
    <source>
        <dbReference type="RuleBase" id="RU000363"/>
    </source>
</evidence>
<dbReference type="GO" id="GO:0016616">
    <property type="term" value="F:oxidoreductase activity, acting on the CH-OH group of donors, NAD or NADP as acceptor"/>
    <property type="evidence" value="ECO:0007669"/>
    <property type="project" value="InterPro"/>
</dbReference>
<dbReference type="KEGG" id="haa:A5892_09095"/>
<keyword evidence="3" id="KW-0560">Oxidoreductase</keyword>
<dbReference type="PRINTS" id="PR00080">
    <property type="entry name" value="SDRFAMILY"/>
</dbReference>
<protein>
    <submittedName>
        <fullName evidence="5">Short-chain dehydrogenase</fullName>
    </submittedName>
</protein>
<dbReference type="InterPro" id="IPR036291">
    <property type="entry name" value="NAD(P)-bd_dom_sf"/>
</dbReference>
<dbReference type="CDD" id="cd05324">
    <property type="entry name" value="carb_red_PTCR-like_SDR_c"/>
    <property type="match status" value="1"/>
</dbReference>
<dbReference type="PANTHER" id="PTHR43490">
    <property type="entry name" value="(+)-NEOMENTHOL DEHYDROGENASE"/>
    <property type="match status" value="1"/>
</dbReference>
<name>A0A172YEB2_9GAMM</name>
<dbReference type="SUPFAM" id="SSF51735">
    <property type="entry name" value="NAD(P)-binding Rossmann-fold domains"/>
    <property type="match status" value="1"/>
</dbReference>
<evidence type="ECO:0000313" key="6">
    <source>
        <dbReference type="Proteomes" id="UP000077875"/>
    </source>
</evidence>
<keyword evidence="6" id="KW-1185">Reference proteome</keyword>
<evidence type="ECO:0000313" key="5">
    <source>
        <dbReference type="EMBL" id="ANF57599.1"/>
    </source>
</evidence>
<keyword evidence="2" id="KW-0521">NADP</keyword>
<proteinExistence type="inferred from homology"/>
<dbReference type="Gene3D" id="3.40.50.720">
    <property type="entry name" value="NAD(P)-binding Rossmann-like Domain"/>
    <property type="match status" value="1"/>
</dbReference>
<dbReference type="AlphaFoldDB" id="A0A172YEB2"/>
<sequence>MTDHSSRIALITGANKGIGFETARRIGRHGHVVLLGARDPARGEAAATTLKEEGIDAHFVHLDVANRATILAAARDIERRFGRLDILVNNAGVSSPLDGPLGKADLAEVRRLFETNFFGTLEVTQALLPLLKKAPSARIVNVSSGLGSLALNSDPDWEYGAIQLTGYNSAKAALNMATVLLAKELKSTGIKVNSVAPGFTATDLNGGGPGAQTVEEGAEASVLAALLPDDGPTGGFLGRKEPEPW</sequence>
<dbReference type="InterPro" id="IPR045313">
    <property type="entry name" value="CBR1-like"/>
</dbReference>
<dbReference type="InterPro" id="IPR002347">
    <property type="entry name" value="SDR_fam"/>
</dbReference>
<dbReference type="EMBL" id="CP015243">
    <property type="protein sequence ID" value="ANF57599.1"/>
    <property type="molecule type" value="Genomic_DNA"/>
</dbReference>
<evidence type="ECO:0000256" key="3">
    <source>
        <dbReference type="ARBA" id="ARBA00023002"/>
    </source>
</evidence>
<dbReference type="PRINTS" id="PR00081">
    <property type="entry name" value="GDHRDH"/>
</dbReference>
<dbReference type="STRING" id="376489.A5892_09095"/>
<organism evidence="5 6">
    <name type="scientific">Halotalea alkalilenta</name>
    <dbReference type="NCBI Taxonomy" id="376489"/>
    <lineage>
        <taxon>Bacteria</taxon>
        <taxon>Pseudomonadati</taxon>
        <taxon>Pseudomonadota</taxon>
        <taxon>Gammaproteobacteria</taxon>
        <taxon>Oceanospirillales</taxon>
        <taxon>Halomonadaceae</taxon>
        <taxon>Halotalea</taxon>
    </lineage>
</organism>
<evidence type="ECO:0000256" key="2">
    <source>
        <dbReference type="ARBA" id="ARBA00022857"/>
    </source>
</evidence>
<accession>A0A172YEB2</accession>
<evidence type="ECO:0000256" key="1">
    <source>
        <dbReference type="ARBA" id="ARBA00006484"/>
    </source>
</evidence>
<dbReference type="Pfam" id="PF00106">
    <property type="entry name" value="adh_short"/>
    <property type="match status" value="1"/>
</dbReference>